<accession>A0A1G1KYL7</accession>
<feature type="transmembrane region" description="Helical" evidence="2">
    <location>
        <begin position="160"/>
        <end position="178"/>
    </location>
</feature>
<evidence type="ECO:0000313" key="3">
    <source>
        <dbReference type="EMBL" id="OGW98000.1"/>
    </source>
</evidence>
<evidence type="ECO:0000313" key="4">
    <source>
        <dbReference type="Proteomes" id="UP000178187"/>
    </source>
</evidence>
<evidence type="ECO:0000256" key="2">
    <source>
        <dbReference type="SAM" id="Phobius"/>
    </source>
</evidence>
<evidence type="ECO:0000256" key="1">
    <source>
        <dbReference type="SAM" id="MobiDB-lite"/>
    </source>
</evidence>
<feature type="region of interest" description="Disordered" evidence="1">
    <location>
        <begin position="311"/>
        <end position="330"/>
    </location>
</feature>
<organism evidence="3 4">
    <name type="scientific">Candidatus Danuiimicrobium aquiferis</name>
    <dbReference type="NCBI Taxonomy" id="1801832"/>
    <lineage>
        <taxon>Bacteria</taxon>
        <taxon>Pseudomonadati</taxon>
        <taxon>Candidatus Omnitrophota</taxon>
        <taxon>Candidatus Danuiimicrobium</taxon>
    </lineage>
</organism>
<dbReference type="AlphaFoldDB" id="A0A1G1KYL7"/>
<comment type="caution">
    <text evidence="3">The sequence shown here is derived from an EMBL/GenBank/DDBJ whole genome shotgun (WGS) entry which is preliminary data.</text>
</comment>
<name>A0A1G1KYL7_9BACT</name>
<keyword evidence="2" id="KW-1133">Transmembrane helix</keyword>
<dbReference type="Proteomes" id="UP000178187">
    <property type="component" value="Unassembled WGS sequence"/>
</dbReference>
<reference evidence="3 4" key="1">
    <citation type="journal article" date="2016" name="Nat. Commun.">
        <title>Thousands of microbial genomes shed light on interconnected biogeochemical processes in an aquifer system.</title>
        <authorList>
            <person name="Anantharaman K."/>
            <person name="Brown C.T."/>
            <person name="Hug L.A."/>
            <person name="Sharon I."/>
            <person name="Castelle C.J."/>
            <person name="Probst A.J."/>
            <person name="Thomas B.C."/>
            <person name="Singh A."/>
            <person name="Wilkins M.J."/>
            <person name="Karaoz U."/>
            <person name="Brodie E.L."/>
            <person name="Williams K.H."/>
            <person name="Hubbard S.S."/>
            <person name="Banfield J.F."/>
        </authorList>
    </citation>
    <scope>NUCLEOTIDE SEQUENCE [LARGE SCALE GENOMIC DNA]</scope>
</reference>
<evidence type="ECO:0008006" key="5">
    <source>
        <dbReference type="Google" id="ProtNLM"/>
    </source>
</evidence>
<dbReference type="EMBL" id="MHFR01000037">
    <property type="protein sequence ID" value="OGW98000.1"/>
    <property type="molecule type" value="Genomic_DNA"/>
</dbReference>
<keyword evidence="2" id="KW-0812">Transmembrane</keyword>
<feature type="compositionally biased region" description="Basic and acidic residues" evidence="1">
    <location>
        <begin position="318"/>
        <end position="330"/>
    </location>
</feature>
<keyword evidence="2" id="KW-0472">Membrane</keyword>
<gene>
    <name evidence="3" type="ORF">A3G33_07125</name>
</gene>
<sequence length="330" mass="38117">MIQSKAGIRYFFGFILFLLINSTFIFADDISLKTEIDKAFMTIGDKVHFKITASHPKNIQILNFDMSIALSDFEVKEIKDFSIEEKGLIQEGREAILTNFTLGEYVIRPVQVQYRDTKGETKTIQSHQLYLTVQSTNQKMDPASDIRGIKGVLNIKTSPWIWIVPTVILMTVILSLLIRHYLVKRSFLGAGKEESLLSPSDEAFRALAELELTDWLKRNEFKRYFFRLSEIVRKYLERRYQMPALESTTSEVSRSLSRIKEQCNPENTKSIVDLLEFCDLVKFAKYIPSPIEMVHKNKQAKAIVEKTKEIPAENVQSESEKQFPGEEKKL</sequence>
<protein>
    <recommendedName>
        <fullName evidence="5">Protein BatD</fullName>
    </recommendedName>
</protein>
<proteinExistence type="predicted"/>